<evidence type="ECO:0000259" key="4">
    <source>
        <dbReference type="PROSITE" id="PS50305"/>
    </source>
</evidence>
<feature type="compositionally biased region" description="Polar residues" evidence="3">
    <location>
        <begin position="1"/>
        <end position="11"/>
    </location>
</feature>
<protein>
    <submittedName>
        <fullName evidence="5">NAD-dependent protein deacetylase, SIR2 family</fullName>
    </submittedName>
</protein>
<proteinExistence type="predicted"/>
<dbReference type="Proteomes" id="UP000029093">
    <property type="component" value="Unassembled WGS sequence"/>
</dbReference>
<reference evidence="5 6" key="1">
    <citation type="submission" date="2014-03" db="EMBL/GenBank/DDBJ databases">
        <title>Genomics of Bifidobacteria.</title>
        <authorList>
            <person name="Ventura M."/>
            <person name="Milani C."/>
            <person name="Lugli G.A."/>
        </authorList>
    </citation>
    <scope>NUCLEOTIDE SEQUENCE [LARGE SCALE GENOMIC DNA]</scope>
    <source>
        <strain evidence="5 6">LMG 10736</strain>
    </source>
</reference>
<keyword evidence="1" id="KW-0520">NAD</keyword>
<evidence type="ECO:0000313" key="5">
    <source>
        <dbReference type="EMBL" id="KFI48795.1"/>
    </source>
</evidence>
<dbReference type="PROSITE" id="PS50305">
    <property type="entry name" value="SIRTUIN"/>
    <property type="match status" value="1"/>
</dbReference>
<evidence type="ECO:0000256" key="3">
    <source>
        <dbReference type="SAM" id="MobiDB-lite"/>
    </source>
</evidence>
<dbReference type="OrthoDB" id="3192862at2"/>
<sequence length="335" mass="37292">MPFTSLFTPSAINPPATDDRDTSEDAITRLTNTIHDADTMVVGAGSGMSTSAGYTYSGERFERYFSDFARAYGIGDMYSGGFAEYPDLNTYWAWWSRHIYINRYMAPPKNTYGLLRSLLDGHDYTVITTNVDHCFQRAGFPDDRLFCTQGDYGLFQSSRTGTSRTYGNERDIKRMLLAQGFTFAHMTADTADDWGELIAPDEAGGWTGIGMTIPDGLIPYCPEDGSPMAPNLRCDDTFAEDETWHECAERYQTFLDTRRACEADGSRTLFLDLGSGGNTPIIFKFPFMQWTSVNRNAIYTSINLGEAVTAPQIADRSILIDADIDATLRDIASRG</sequence>
<dbReference type="GeneID" id="303203462"/>
<keyword evidence="6" id="KW-1185">Reference proteome</keyword>
<gene>
    <name evidence="5" type="ORF">BBOU_0257</name>
</gene>
<dbReference type="InterPro" id="IPR029035">
    <property type="entry name" value="DHS-like_NAD/FAD-binding_dom"/>
</dbReference>
<evidence type="ECO:0000313" key="6">
    <source>
        <dbReference type="Proteomes" id="UP000029093"/>
    </source>
</evidence>
<dbReference type="RefSeq" id="WP_081815552.1">
    <property type="nucleotide sequence ID" value="NZ_JGYQ01000006.1"/>
</dbReference>
<comment type="caution">
    <text evidence="2">Lacks conserved residue(s) required for the propagation of feature annotation.</text>
</comment>
<dbReference type="InterPro" id="IPR026590">
    <property type="entry name" value="Ssirtuin_cat_dom"/>
</dbReference>
<dbReference type="AlphaFoldDB" id="A0A086ZQJ5"/>
<accession>A0A086ZQJ5</accession>
<dbReference type="EMBL" id="JGYQ01000006">
    <property type="protein sequence ID" value="KFI48795.1"/>
    <property type="molecule type" value="Genomic_DNA"/>
</dbReference>
<feature type="domain" description="Deacetylase sirtuin-type" evidence="4">
    <location>
        <begin position="16"/>
        <end position="335"/>
    </location>
</feature>
<evidence type="ECO:0000256" key="2">
    <source>
        <dbReference type="PROSITE-ProRule" id="PRU00236"/>
    </source>
</evidence>
<evidence type="ECO:0000256" key="1">
    <source>
        <dbReference type="ARBA" id="ARBA00023027"/>
    </source>
</evidence>
<name>A0A086ZQJ5_9BIFI</name>
<dbReference type="Gene3D" id="3.40.50.1220">
    <property type="entry name" value="TPP-binding domain"/>
    <property type="match status" value="1"/>
</dbReference>
<organism evidence="5 6">
    <name type="scientific">Bifidobacterium boum</name>
    <dbReference type="NCBI Taxonomy" id="78343"/>
    <lineage>
        <taxon>Bacteria</taxon>
        <taxon>Bacillati</taxon>
        <taxon>Actinomycetota</taxon>
        <taxon>Actinomycetes</taxon>
        <taxon>Bifidobacteriales</taxon>
        <taxon>Bifidobacteriaceae</taxon>
        <taxon>Bifidobacterium</taxon>
    </lineage>
</organism>
<dbReference type="SUPFAM" id="SSF52467">
    <property type="entry name" value="DHS-like NAD/FAD-binding domain"/>
    <property type="match status" value="1"/>
</dbReference>
<feature type="region of interest" description="Disordered" evidence="3">
    <location>
        <begin position="1"/>
        <end position="22"/>
    </location>
</feature>
<comment type="caution">
    <text evidence="5">The sequence shown here is derived from an EMBL/GenBank/DDBJ whole genome shotgun (WGS) entry which is preliminary data.</text>
</comment>